<protein>
    <submittedName>
        <fullName evidence="1">Uncharacterized protein</fullName>
    </submittedName>
</protein>
<sequence>MLLVVMQQQQSHQLILTKTPPSFIRPFIFSFIFIFTSIIWCSLQILQIEQQKGLNITNVNLIEEGENNFYPTAIKIFLYSIFILLTSFLCAYIGAISFGIFHISFKTVLSHWEIFKKELFMPAIENGQISVNLTVKPSL</sequence>
<dbReference type="EMBL" id="CAVMJV010000059">
    <property type="protein sequence ID" value="CAK5086075.1"/>
    <property type="molecule type" value="Genomic_DNA"/>
</dbReference>
<organism evidence="1 2">
    <name type="scientific">Meloidogyne enterolobii</name>
    <name type="common">Root-knot nematode worm</name>
    <name type="synonym">Meloidogyne mayaguensis</name>
    <dbReference type="NCBI Taxonomy" id="390850"/>
    <lineage>
        <taxon>Eukaryota</taxon>
        <taxon>Metazoa</taxon>
        <taxon>Ecdysozoa</taxon>
        <taxon>Nematoda</taxon>
        <taxon>Chromadorea</taxon>
        <taxon>Rhabditida</taxon>
        <taxon>Tylenchina</taxon>
        <taxon>Tylenchomorpha</taxon>
        <taxon>Tylenchoidea</taxon>
        <taxon>Meloidogynidae</taxon>
        <taxon>Meloidogyninae</taxon>
        <taxon>Meloidogyne</taxon>
    </lineage>
</organism>
<evidence type="ECO:0000313" key="2">
    <source>
        <dbReference type="Proteomes" id="UP001497535"/>
    </source>
</evidence>
<reference evidence="1" key="1">
    <citation type="submission" date="2023-11" db="EMBL/GenBank/DDBJ databases">
        <authorList>
            <person name="Poullet M."/>
        </authorList>
    </citation>
    <scope>NUCLEOTIDE SEQUENCE</scope>
    <source>
        <strain evidence="1">E1834</strain>
    </source>
</reference>
<comment type="caution">
    <text evidence="1">The sequence shown here is derived from an EMBL/GenBank/DDBJ whole genome shotgun (WGS) entry which is preliminary data.</text>
</comment>
<name>A0ACB1A430_MELEN</name>
<evidence type="ECO:0000313" key="1">
    <source>
        <dbReference type="EMBL" id="CAK5086075.1"/>
    </source>
</evidence>
<keyword evidence="2" id="KW-1185">Reference proteome</keyword>
<dbReference type="Proteomes" id="UP001497535">
    <property type="component" value="Unassembled WGS sequence"/>
</dbReference>
<accession>A0ACB1A430</accession>
<gene>
    <name evidence="1" type="ORF">MENTE1834_LOCUS33562</name>
</gene>
<proteinExistence type="predicted"/>